<evidence type="ECO:0000256" key="1">
    <source>
        <dbReference type="ARBA" id="ARBA00023015"/>
    </source>
</evidence>
<dbReference type="PANTHER" id="PTHR30146:SF138">
    <property type="entry name" value="TRANSCRIPTIONAL REGULATORY PROTEIN"/>
    <property type="match status" value="1"/>
</dbReference>
<dbReference type="GO" id="GO:0003700">
    <property type="term" value="F:DNA-binding transcription factor activity"/>
    <property type="evidence" value="ECO:0007669"/>
    <property type="project" value="TreeGrafter"/>
</dbReference>
<keyword evidence="2" id="KW-0238">DNA-binding</keyword>
<dbReference type="PANTHER" id="PTHR30146">
    <property type="entry name" value="LACI-RELATED TRANSCRIPTIONAL REPRESSOR"/>
    <property type="match status" value="1"/>
</dbReference>
<dbReference type="PROSITE" id="PS00356">
    <property type="entry name" value="HTH_LACI_1"/>
    <property type="match status" value="1"/>
</dbReference>
<dbReference type="Pfam" id="PF00356">
    <property type="entry name" value="LacI"/>
    <property type="match status" value="1"/>
</dbReference>
<dbReference type="CDD" id="cd06267">
    <property type="entry name" value="PBP1_LacI_sugar_binding-like"/>
    <property type="match status" value="1"/>
</dbReference>
<dbReference type="RefSeq" id="WP_005513683.1">
    <property type="nucleotide sequence ID" value="NC_014659.1"/>
</dbReference>
<gene>
    <name evidence="5" type="ordered locus">REQ_19930</name>
</gene>
<evidence type="ECO:0000256" key="2">
    <source>
        <dbReference type="ARBA" id="ARBA00023125"/>
    </source>
</evidence>
<dbReference type="SUPFAM" id="SSF47413">
    <property type="entry name" value="lambda repressor-like DNA-binding domains"/>
    <property type="match status" value="1"/>
</dbReference>
<evidence type="ECO:0000259" key="4">
    <source>
        <dbReference type="PROSITE" id="PS50932"/>
    </source>
</evidence>
<dbReference type="KEGG" id="req:REQ_19930"/>
<dbReference type="InterPro" id="IPR028082">
    <property type="entry name" value="Peripla_BP_I"/>
</dbReference>
<dbReference type="SMART" id="SM00354">
    <property type="entry name" value="HTH_LACI"/>
    <property type="match status" value="1"/>
</dbReference>
<dbReference type="InterPro" id="IPR010982">
    <property type="entry name" value="Lambda_DNA-bd_dom_sf"/>
</dbReference>
<keyword evidence="3" id="KW-0804">Transcription</keyword>
<dbReference type="EMBL" id="FN563149">
    <property type="protein sequence ID" value="CBH48055.1"/>
    <property type="molecule type" value="Genomic_DNA"/>
</dbReference>
<keyword evidence="1" id="KW-0805">Transcription regulation</keyword>
<dbReference type="PROSITE" id="PS50932">
    <property type="entry name" value="HTH_LACI_2"/>
    <property type="match status" value="1"/>
</dbReference>
<evidence type="ECO:0000256" key="3">
    <source>
        <dbReference type="ARBA" id="ARBA00023163"/>
    </source>
</evidence>
<dbReference type="Gene3D" id="1.10.260.40">
    <property type="entry name" value="lambda repressor-like DNA-binding domains"/>
    <property type="match status" value="1"/>
</dbReference>
<dbReference type="SUPFAM" id="SSF53822">
    <property type="entry name" value="Periplasmic binding protein-like I"/>
    <property type="match status" value="1"/>
</dbReference>
<reference evidence="5" key="1">
    <citation type="journal article" date="2010" name="PLoS Genet.">
        <title>The genome of a pathogenic rhodococcus: cooptive virulence underpinned by key gene acquisitions.</title>
        <authorList>
            <person name="Letek M."/>
            <person name="Gonzalez P."/>
            <person name="Macarthur I."/>
            <person name="Rodriguez H."/>
            <person name="Freeman T.C."/>
            <person name="Valero-Rello A."/>
            <person name="Blanco M."/>
            <person name="Buckley T."/>
            <person name="Cherevach I."/>
            <person name="Fahey R."/>
            <person name="Hapeshi A."/>
            <person name="Holdstock J."/>
            <person name="Leadon D."/>
            <person name="Navas J."/>
            <person name="Ocampo A."/>
            <person name="Quail M.A."/>
            <person name="Sanders M."/>
            <person name="Scortti M.M."/>
            <person name="Prescott J.F."/>
            <person name="Fogarty U."/>
            <person name="Meijer W.G."/>
            <person name="Parkhill J."/>
            <person name="Bentley S.D."/>
            <person name="Vazquez-Boland J.A."/>
        </authorList>
    </citation>
    <scope>NUCLEOTIDE SEQUENCE [LARGE SCALE GENOMIC DNA]</scope>
    <source>
        <strain evidence="5 6">103S</strain>
    </source>
</reference>
<organism evidence="5">
    <name type="scientific">Rhodococcus hoagii (strain 103S)</name>
    <name type="common">Rhodococcus equi</name>
    <dbReference type="NCBI Taxonomy" id="685727"/>
    <lineage>
        <taxon>Bacteria</taxon>
        <taxon>Bacillati</taxon>
        <taxon>Actinomycetota</taxon>
        <taxon>Actinomycetes</taxon>
        <taxon>Mycobacteriales</taxon>
        <taxon>Nocardiaceae</taxon>
        <taxon>Prescottella</taxon>
    </lineage>
</organism>
<dbReference type="AlphaFoldDB" id="A0A3S5Y690"/>
<proteinExistence type="predicted"/>
<dbReference type="GO" id="GO:0000976">
    <property type="term" value="F:transcription cis-regulatory region binding"/>
    <property type="evidence" value="ECO:0007669"/>
    <property type="project" value="TreeGrafter"/>
</dbReference>
<dbReference type="Pfam" id="PF13377">
    <property type="entry name" value="Peripla_BP_3"/>
    <property type="match status" value="1"/>
</dbReference>
<evidence type="ECO:0000313" key="5">
    <source>
        <dbReference type="EMBL" id="CBH48055.1"/>
    </source>
</evidence>
<protein>
    <submittedName>
        <fullName evidence="5">LacI family transcriptional regulator</fullName>
    </submittedName>
</protein>
<dbReference type="Proteomes" id="UP001154400">
    <property type="component" value="Chromosome"/>
</dbReference>
<dbReference type="Gene3D" id="3.40.50.2300">
    <property type="match status" value="2"/>
</dbReference>
<dbReference type="GeneID" id="57577691"/>
<name>A0A3S5Y690_RHOH1</name>
<feature type="domain" description="HTH lacI-type" evidence="4">
    <location>
        <begin position="3"/>
        <end position="57"/>
    </location>
</feature>
<dbReference type="CDD" id="cd01392">
    <property type="entry name" value="HTH_LacI"/>
    <property type="match status" value="1"/>
</dbReference>
<evidence type="ECO:0000313" key="6">
    <source>
        <dbReference type="Proteomes" id="UP000006892"/>
    </source>
</evidence>
<accession>A0A3S5Y690</accession>
<dbReference type="InterPro" id="IPR000843">
    <property type="entry name" value="HTH_LacI"/>
</dbReference>
<sequence>MRATIRDVAARAGVSVATASRALSSERGVRPENRERVLAAAAALDYQPNILAAALRGRTTYTVGMVVPSIGNPYFATLVEAVEHQLRDDDRSLLLANSRYEPQTERRQIQALLDRRVDSLILVPCDRAASRTATADAAARVPTVQVDLRVDDHAGSSVTVDNEFGLRLAVDHVLDRGASRPVFVGAEPVDSSAQERLDGYRQAISRRGFTDPDVLLGDFSTDWGREAARLIVTRGPRPDAVICGNDMIALGVLDGLAAAGLTVPDDIQVTGFDDTPYAALSRPSLTTVRQPQDEIAAQAVRLLDAAAARSDDPPPQRIAITPTLVARGSTLP</sequence>
<dbReference type="InterPro" id="IPR046335">
    <property type="entry name" value="LacI/GalR-like_sensor"/>
</dbReference>